<proteinExistence type="predicted"/>
<dbReference type="InterPro" id="IPR024930">
    <property type="entry name" value="Skp_dom_sf"/>
</dbReference>
<evidence type="ECO:0000313" key="4">
    <source>
        <dbReference type="Proteomes" id="UP000594800"/>
    </source>
</evidence>
<evidence type="ECO:0000256" key="1">
    <source>
        <dbReference type="SAM" id="Coils"/>
    </source>
</evidence>
<feature type="signal peptide" evidence="2">
    <location>
        <begin position="1"/>
        <end position="19"/>
    </location>
</feature>
<name>A0A7S9QCA5_9RHOB</name>
<sequence>MRLAFVAALLLALAGTAAAQPLAGDPPTRMPIGGVLLVNPTAVLERSRTGQALIRANRLARERLVAEGEQISSAFEREERALAARRSVLSRDEFAEIAAEFDERVRAARAEQDRRAAQLTREEEERERAFAESLNPIYAEIMRDTGAAAILDLRDVVLANTVLDITAEVIRRLDARQLDQGEAGD</sequence>
<feature type="chain" id="PRO_5032455730" evidence="2">
    <location>
        <begin position="20"/>
        <end position="185"/>
    </location>
</feature>
<gene>
    <name evidence="3" type="ORF">I0K15_19815</name>
</gene>
<evidence type="ECO:0000313" key="3">
    <source>
        <dbReference type="EMBL" id="QPH53988.1"/>
    </source>
</evidence>
<reference evidence="3 4" key="1">
    <citation type="submission" date="2020-11" db="EMBL/GenBank/DDBJ databases">
        <title>Description of Pontivivens ytuae sp. nov. isolated from deep sea sediment of Mariana Trench.</title>
        <authorList>
            <person name="Wang Z."/>
            <person name="Sun Q.-L."/>
            <person name="Xu X.-D."/>
            <person name="Tang Y.-Z."/>
            <person name="Zhang J."/>
        </authorList>
    </citation>
    <scope>NUCLEOTIDE SEQUENCE [LARGE SCALE GENOMIC DNA]</scope>
    <source>
        <strain evidence="3 4">MT2928</strain>
    </source>
</reference>
<keyword evidence="2" id="KW-0732">Signal</keyword>
<dbReference type="EMBL" id="CP064942">
    <property type="protein sequence ID" value="QPH53988.1"/>
    <property type="molecule type" value="Genomic_DNA"/>
</dbReference>
<dbReference type="Gene3D" id="3.30.910.20">
    <property type="entry name" value="Skp domain"/>
    <property type="match status" value="1"/>
</dbReference>
<protein>
    <submittedName>
        <fullName evidence="3">OmpH family outer membrane protein</fullName>
    </submittedName>
</protein>
<dbReference type="GO" id="GO:0051082">
    <property type="term" value="F:unfolded protein binding"/>
    <property type="evidence" value="ECO:0007669"/>
    <property type="project" value="InterPro"/>
</dbReference>
<dbReference type="AlphaFoldDB" id="A0A7S9QCA5"/>
<dbReference type="Proteomes" id="UP000594800">
    <property type="component" value="Chromosome"/>
</dbReference>
<dbReference type="KEGG" id="poz:I0K15_19815"/>
<evidence type="ECO:0000256" key="2">
    <source>
        <dbReference type="SAM" id="SignalP"/>
    </source>
</evidence>
<organism evidence="3 4">
    <name type="scientific">Pontivivens ytuae</name>
    <dbReference type="NCBI Taxonomy" id="2789856"/>
    <lineage>
        <taxon>Bacteria</taxon>
        <taxon>Pseudomonadati</taxon>
        <taxon>Pseudomonadota</taxon>
        <taxon>Alphaproteobacteria</taxon>
        <taxon>Rhodobacterales</taxon>
        <taxon>Paracoccaceae</taxon>
        <taxon>Pontivivens</taxon>
    </lineage>
</organism>
<dbReference type="Pfam" id="PF03938">
    <property type="entry name" value="OmpH"/>
    <property type="match status" value="1"/>
</dbReference>
<dbReference type="SMART" id="SM00935">
    <property type="entry name" value="OmpH"/>
    <property type="match status" value="1"/>
</dbReference>
<dbReference type="InterPro" id="IPR005632">
    <property type="entry name" value="Chaperone_Skp"/>
</dbReference>
<keyword evidence="1" id="KW-0175">Coiled coil</keyword>
<accession>A0A7S9QCA5</accession>
<keyword evidence="4" id="KW-1185">Reference proteome</keyword>
<dbReference type="RefSeq" id="WP_196103197.1">
    <property type="nucleotide sequence ID" value="NZ_CP064942.1"/>
</dbReference>
<feature type="coiled-coil region" evidence="1">
    <location>
        <begin position="107"/>
        <end position="134"/>
    </location>
</feature>
<dbReference type="SUPFAM" id="SSF111384">
    <property type="entry name" value="OmpH-like"/>
    <property type="match status" value="1"/>
</dbReference>